<dbReference type="Pfam" id="PF01116">
    <property type="entry name" value="F_bP_aldolase"/>
    <property type="match status" value="1"/>
</dbReference>
<dbReference type="GO" id="GO:0016832">
    <property type="term" value="F:aldehyde-lyase activity"/>
    <property type="evidence" value="ECO:0007669"/>
    <property type="project" value="InterPro"/>
</dbReference>
<comment type="caution">
    <text evidence="2">The sequence shown here is derived from an EMBL/GenBank/DDBJ whole genome shotgun (WGS) entry which is preliminary data.</text>
</comment>
<dbReference type="PANTHER" id="PTHR30304">
    <property type="entry name" value="D-TAGATOSE-1,6-BISPHOSPHATE ALDOLASE"/>
    <property type="match status" value="1"/>
</dbReference>
<dbReference type="GO" id="GO:0005975">
    <property type="term" value="P:carbohydrate metabolic process"/>
    <property type="evidence" value="ECO:0007669"/>
    <property type="project" value="InterPro"/>
</dbReference>
<dbReference type="SUPFAM" id="SSF51569">
    <property type="entry name" value="Aldolase"/>
    <property type="match status" value="1"/>
</dbReference>
<proteinExistence type="predicted"/>
<dbReference type="GO" id="GO:0008270">
    <property type="term" value="F:zinc ion binding"/>
    <property type="evidence" value="ECO:0007669"/>
    <property type="project" value="InterPro"/>
</dbReference>
<dbReference type="Gene3D" id="3.20.20.70">
    <property type="entry name" value="Aldolase class I"/>
    <property type="match status" value="1"/>
</dbReference>
<gene>
    <name evidence="2" type="ORF">Taro_021243</name>
</gene>
<keyword evidence="3" id="KW-1185">Reference proteome</keyword>
<feature type="non-terminal residue" evidence="2">
    <location>
        <position position="1"/>
    </location>
</feature>
<dbReference type="PANTHER" id="PTHR30304:SF0">
    <property type="entry name" value="D-TAGATOSE-1,6-BISPHOSPHATE ALDOLASE SUBUNIT GATY-RELATED"/>
    <property type="match status" value="1"/>
</dbReference>
<evidence type="ECO:0008006" key="4">
    <source>
        <dbReference type="Google" id="ProtNLM"/>
    </source>
</evidence>
<protein>
    <recommendedName>
        <fullName evidence="4">Fructose-bisphosphate aldolase</fullName>
    </recommendedName>
</protein>
<feature type="region of interest" description="Disordered" evidence="1">
    <location>
        <begin position="1"/>
        <end position="43"/>
    </location>
</feature>
<dbReference type="InterPro" id="IPR000771">
    <property type="entry name" value="FBA_II"/>
</dbReference>
<dbReference type="EMBL" id="NMUH01001079">
    <property type="protein sequence ID" value="MQL88680.1"/>
    <property type="molecule type" value="Genomic_DNA"/>
</dbReference>
<evidence type="ECO:0000313" key="2">
    <source>
        <dbReference type="EMBL" id="MQL88680.1"/>
    </source>
</evidence>
<dbReference type="Proteomes" id="UP000652761">
    <property type="component" value="Unassembled WGS sequence"/>
</dbReference>
<dbReference type="InterPro" id="IPR050246">
    <property type="entry name" value="Class_II_FBP_aldolase"/>
</dbReference>
<dbReference type="AlphaFoldDB" id="A0A843V4F3"/>
<reference evidence="2" key="1">
    <citation type="submission" date="2017-07" db="EMBL/GenBank/DDBJ databases">
        <title>Taro Niue Genome Assembly and Annotation.</title>
        <authorList>
            <person name="Atibalentja N."/>
            <person name="Keating K."/>
            <person name="Fields C.J."/>
        </authorList>
    </citation>
    <scope>NUCLEOTIDE SEQUENCE</scope>
    <source>
        <strain evidence="2">Niue_2</strain>
        <tissue evidence="2">Leaf</tissue>
    </source>
</reference>
<sequence>MEKMGRARGRRQESGCYREGREEKEELDDGGGEYPSRSPQLRQLKETRVHPGALKVGGHPLIACCVYAAEQASVPITVHFDHGSSQKELVEVLELGFNSVMVDGSHLPFKENVSYTKYISTLAHSNNITVEAELGRLSGTEDDLTVEDYEARLTDLNQAEEFIDDTGIDALAVCIGNVHGTYPASGPNLRLDLLK</sequence>
<evidence type="ECO:0000256" key="1">
    <source>
        <dbReference type="SAM" id="MobiDB-lite"/>
    </source>
</evidence>
<organism evidence="2 3">
    <name type="scientific">Colocasia esculenta</name>
    <name type="common">Wild taro</name>
    <name type="synonym">Arum esculentum</name>
    <dbReference type="NCBI Taxonomy" id="4460"/>
    <lineage>
        <taxon>Eukaryota</taxon>
        <taxon>Viridiplantae</taxon>
        <taxon>Streptophyta</taxon>
        <taxon>Embryophyta</taxon>
        <taxon>Tracheophyta</taxon>
        <taxon>Spermatophyta</taxon>
        <taxon>Magnoliopsida</taxon>
        <taxon>Liliopsida</taxon>
        <taxon>Araceae</taxon>
        <taxon>Aroideae</taxon>
        <taxon>Colocasieae</taxon>
        <taxon>Colocasia</taxon>
    </lineage>
</organism>
<accession>A0A843V4F3</accession>
<evidence type="ECO:0000313" key="3">
    <source>
        <dbReference type="Proteomes" id="UP000652761"/>
    </source>
</evidence>
<dbReference type="InterPro" id="IPR013785">
    <property type="entry name" value="Aldolase_TIM"/>
</dbReference>
<feature type="compositionally biased region" description="Basic and acidic residues" evidence="1">
    <location>
        <begin position="1"/>
        <end position="24"/>
    </location>
</feature>
<dbReference type="OrthoDB" id="564183at2759"/>
<name>A0A843V4F3_COLES</name>